<reference evidence="2" key="1">
    <citation type="submission" date="2022-09" db="EMBL/GenBank/DDBJ databases">
        <title>Tahibacter sp. nov., isolated from a fresh water.</title>
        <authorList>
            <person name="Baek J.H."/>
            <person name="Lee J.K."/>
            <person name="Kim J.M."/>
            <person name="Jeon C.O."/>
        </authorList>
    </citation>
    <scope>NUCLEOTIDE SEQUENCE</scope>
    <source>
        <strain evidence="2">W38</strain>
    </source>
</reference>
<gene>
    <name evidence="2" type="ORF">N4264_11875</name>
</gene>
<evidence type="ECO:0000256" key="1">
    <source>
        <dbReference type="SAM" id="SignalP"/>
    </source>
</evidence>
<feature type="signal peptide" evidence="1">
    <location>
        <begin position="1"/>
        <end position="25"/>
    </location>
</feature>
<evidence type="ECO:0000313" key="2">
    <source>
        <dbReference type="EMBL" id="UXI70298.1"/>
    </source>
</evidence>
<dbReference type="Proteomes" id="UP001064632">
    <property type="component" value="Chromosome"/>
</dbReference>
<keyword evidence="1" id="KW-0732">Signal</keyword>
<evidence type="ECO:0000313" key="3">
    <source>
        <dbReference type="Proteomes" id="UP001064632"/>
    </source>
</evidence>
<name>A0ABY6BJW0_9GAMM</name>
<sequence>MKSHWIAHTLTLGIALSFATTPALAAGVTRDVETTESFSLKSGTKESREAYAWIAVRMANTPLKHAAAPDSGDLEITHIWRNSAEGATPPDPPHALPLTGTEGESITFKRRVPRIDGGGLETWIYQWHSTRGGAWQLVDYHFTLGGNCDNGP</sequence>
<organism evidence="2 3">
    <name type="scientific">Tahibacter amnicola</name>
    <dbReference type="NCBI Taxonomy" id="2976241"/>
    <lineage>
        <taxon>Bacteria</taxon>
        <taxon>Pseudomonadati</taxon>
        <taxon>Pseudomonadota</taxon>
        <taxon>Gammaproteobacteria</taxon>
        <taxon>Lysobacterales</taxon>
        <taxon>Rhodanobacteraceae</taxon>
        <taxon>Tahibacter</taxon>
    </lineage>
</organism>
<accession>A0ABY6BJW0</accession>
<protein>
    <submittedName>
        <fullName evidence="2">Uncharacterized protein</fullName>
    </submittedName>
</protein>
<feature type="chain" id="PRO_5047312415" evidence="1">
    <location>
        <begin position="26"/>
        <end position="152"/>
    </location>
</feature>
<keyword evidence="3" id="KW-1185">Reference proteome</keyword>
<dbReference type="RefSeq" id="WP_261697249.1">
    <property type="nucleotide sequence ID" value="NZ_CP104694.1"/>
</dbReference>
<dbReference type="EMBL" id="CP104694">
    <property type="protein sequence ID" value="UXI70298.1"/>
    <property type="molecule type" value="Genomic_DNA"/>
</dbReference>
<proteinExistence type="predicted"/>